<evidence type="ECO:0000313" key="3">
    <source>
        <dbReference type="Proteomes" id="UP000053599"/>
    </source>
</evidence>
<feature type="compositionally biased region" description="Basic and acidic residues" evidence="1">
    <location>
        <begin position="156"/>
        <end position="172"/>
    </location>
</feature>
<feature type="region of interest" description="Disordered" evidence="1">
    <location>
        <begin position="143"/>
        <end position="172"/>
    </location>
</feature>
<sequence>MVVIEGQLALGGNEHRSNVWPSCEPSMQRAGKIVAGNVSGSDPTSKAVKESSLPLESPSCQDCEANGAGKRLDAEQSNDWKEEGRFLCAHRCTRLQGCGECRPQSKEHILPAHYLPDALYLKYDSVIKDTDVKPDSDLIEVSDMNNLGGHTAGNDSSERTAKSSSDRLPEGETRVKQRFRFAAVHEQTHMDTAASPSHTDTQATVTAEQALHRDFKFLSLSDGRVIPLRTLPDTGTVCSLARRSFVTRGFAKLQGQATPVTLRAAWGGTVTTNEFTWLELRCSRFEDGKTVMVKFFLLDDEYLLDYDAYLCKSDSEKTGCVIIP</sequence>
<reference evidence="2 3" key="1">
    <citation type="submission" date="2015-01" db="EMBL/GenBank/DDBJ databases">
        <title>The Genome Sequence of Exophiala sideris CBS121828.</title>
        <authorList>
            <consortium name="The Broad Institute Genomics Platform"/>
            <person name="Cuomo C."/>
            <person name="de Hoog S."/>
            <person name="Gorbushina A."/>
            <person name="Stielow B."/>
            <person name="Teixiera M."/>
            <person name="Abouelleil A."/>
            <person name="Chapman S.B."/>
            <person name="Priest M."/>
            <person name="Young S.K."/>
            <person name="Wortman J."/>
            <person name="Nusbaum C."/>
            <person name="Birren B."/>
        </authorList>
    </citation>
    <scope>NUCLEOTIDE SEQUENCE [LARGE SCALE GENOMIC DNA]</scope>
    <source>
        <strain evidence="2 3">CBS 121828</strain>
    </source>
</reference>
<dbReference type="HOGENOM" id="CLU_857975_0_0_1"/>
<proteinExistence type="predicted"/>
<dbReference type="Proteomes" id="UP000053599">
    <property type="component" value="Unassembled WGS sequence"/>
</dbReference>
<evidence type="ECO:0000313" key="2">
    <source>
        <dbReference type="EMBL" id="KIV87582.1"/>
    </source>
</evidence>
<gene>
    <name evidence="2" type="ORF">PV11_03116</name>
</gene>
<organism evidence="2 3">
    <name type="scientific">Exophiala sideris</name>
    <dbReference type="NCBI Taxonomy" id="1016849"/>
    <lineage>
        <taxon>Eukaryota</taxon>
        <taxon>Fungi</taxon>
        <taxon>Dikarya</taxon>
        <taxon>Ascomycota</taxon>
        <taxon>Pezizomycotina</taxon>
        <taxon>Eurotiomycetes</taxon>
        <taxon>Chaetothyriomycetidae</taxon>
        <taxon>Chaetothyriales</taxon>
        <taxon>Herpotrichiellaceae</taxon>
        <taxon>Exophiala</taxon>
    </lineage>
</organism>
<feature type="region of interest" description="Disordered" evidence="1">
    <location>
        <begin position="36"/>
        <end position="57"/>
    </location>
</feature>
<dbReference type="EMBL" id="KN846951">
    <property type="protein sequence ID" value="KIV87582.1"/>
    <property type="molecule type" value="Genomic_DNA"/>
</dbReference>
<name>A0A0D1YYC0_9EURO</name>
<evidence type="ECO:0000256" key="1">
    <source>
        <dbReference type="SAM" id="MobiDB-lite"/>
    </source>
</evidence>
<dbReference type="AlphaFoldDB" id="A0A0D1YYC0"/>
<protein>
    <submittedName>
        <fullName evidence="2">Uncharacterized protein</fullName>
    </submittedName>
</protein>
<accession>A0A0D1YYC0</accession>